<gene>
    <name evidence="8" type="ORF">BDK51DRAFT_37581</name>
</gene>
<proteinExistence type="inferred from homology"/>
<feature type="binding site" evidence="5">
    <location>
        <position position="231"/>
    </location>
    <ligand>
        <name>substrate</name>
    </ligand>
</feature>
<sequence>MSVLDVDLAIVGAGLSGLTAALRFAHARVTEVPLRIAVIEAKDAIGGRTLSTSNGIDLGGAWLWPHDSRALALAADLHVETLPQPGGSDGEARVQGGMSRLVAAVEHAIRALPHVQLRVCLSTVAESVKIDNAGVVVTADNLVLRAQHVLVALPPRLAAHSLSLPIDEGRREAMLRQPIWMGAMGKVGVEFAKPWWRSSPRFNINTAFLPGSAIKQMLDASSDTAYAIVAFVVPPDDAGAMPALVDSVVRDLGALQRRVSGSEDAAIAVVSHSWRHDPFVFAPGPGSPFEHPRDGRDALRAPLRDECGRARVFFAGSETDGFAPGYLDGAVRAGERAAVEIGLELNAAAATVSD</sequence>
<dbReference type="OrthoDB" id="2155181at2759"/>
<reference evidence="9" key="1">
    <citation type="journal article" date="2018" name="Nat. Microbiol.">
        <title>Leveraging single-cell genomics to expand the fungal tree of life.</title>
        <authorList>
            <person name="Ahrendt S.R."/>
            <person name="Quandt C.A."/>
            <person name="Ciobanu D."/>
            <person name="Clum A."/>
            <person name="Salamov A."/>
            <person name="Andreopoulos B."/>
            <person name="Cheng J.F."/>
            <person name="Woyke T."/>
            <person name="Pelin A."/>
            <person name="Henrissat B."/>
            <person name="Reynolds N.K."/>
            <person name="Benny G.L."/>
            <person name="Smith M.E."/>
            <person name="James T.Y."/>
            <person name="Grigoriev I.V."/>
        </authorList>
    </citation>
    <scope>NUCLEOTIDE SEQUENCE [LARGE SCALE GENOMIC DNA]</scope>
</reference>
<comment type="similarity">
    <text evidence="2 6">Belongs to the flavin monoamine oxidase family.</text>
</comment>
<dbReference type="Pfam" id="PF13450">
    <property type="entry name" value="NAD_binding_8"/>
    <property type="match status" value="1"/>
</dbReference>
<evidence type="ECO:0000256" key="3">
    <source>
        <dbReference type="ARBA" id="ARBA00023002"/>
    </source>
</evidence>
<feature type="binding site" evidence="5">
    <location>
        <position position="318"/>
    </location>
    <ligand>
        <name>FAD</name>
        <dbReference type="ChEBI" id="CHEBI:57692"/>
    </ligand>
</feature>
<accession>A0A4P9VYP6</accession>
<dbReference type="InterPro" id="IPR050703">
    <property type="entry name" value="Flavin_MAO"/>
</dbReference>
<evidence type="ECO:0000256" key="6">
    <source>
        <dbReference type="RuleBase" id="RU362067"/>
    </source>
</evidence>
<dbReference type="EMBL" id="ML000155">
    <property type="protein sequence ID" value="RKO84392.1"/>
    <property type="molecule type" value="Genomic_DNA"/>
</dbReference>
<dbReference type="InterPro" id="IPR001613">
    <property type="entry name" value="Flavin_amine_oxidase"/>
</dbReference>
<dbReference type="SUPFAM" id="SSF54373">
    <property type="entry name" value="FAD-linked reductases, C-terminal domain"/>
    <property type="match status" value="1"/>
</dbReference>
<feature type="domain" description="Amine oxidase" evidence="7">
    <location>
        <begin position="90"/>
        <end position="341"/>
    </location>
</feature>
<evidence type="ECO:0000313" key="8">
    <source>
        <dbReference type="EMBL" id="RKO84392.1"/>
    </source>
</evidence>
<dbReference type="PANTHER" id="PTHR43563">
    <property type="entry name" value="AMINE OXIDASE"/>
    <property type="match status" value="1"/>
</dbReference>
<keyword evidence="6" id="KW-0285">Flavoprotein</keyword>
<protein>
    <recommendedName>
        <fullName evidence="6">Amine oxidase</fullName>
        <ecNumber evidence="6">1.4.3.-</ecNumber>
    </recommendedName>
</protein>
<dbReference type="InterPro" id="IPR036188">
    <property type="entry name" value="FAD/NAD-bd_sf"/>
</dbReference>
<evidence type="ECO:0000313" key="9">
    <source>
        <dbReference type="Proteomes" id="UP000269721"/>
    </source>
</evidence>
<dbReference type="PRINTS" id="PR00757">
    <property type="entry name" value="AMINEOXDASEF"/>
</dbReference>
<dbReference type="SUPFAM" id="SSF51905">
    <property type="entry name" value="FAD/NAD(P)-binding domain"/>
    <property type="match status" value="1"/>
</dbReference>
<comment type="cofactor">
    <cofactor evidence="1 6">
        <name>FAD</name>
        <dbReference type="ChEBI" id="CHEBI:57692"/>
    </cofactor>
</comment>
<keyword evidence="9" id="KW-1185">Reference proteome</keyword>
<evidence type="ECO:0000256" key="5">
    <source>
        <dbReference type="PIRSR" id="PIRSR601613-1"/>
    </source>
</evidence>
<evidence type="ECO:0000256" key="2">
    <source>
        <dbReference type="ARBA" id="ARBA00005995"/>
    </source>
</evidence>
<organism evidence="8 9">
    <name type="scientific">Blyttiomyces helicus</name>
    <dbReference type="NCBI Taxonomy" id="388810"/>
    <lineage>
        <taxon>Eukaryota</taxon>
        <taxon>Fungi</taxon>
        <taxon>Fungi incertae sedis</taxon>
        <taxon>Chytridiomycota</taxon>
        <taxon>Chytridiomycota incertae sedis</taxon>
        <taxon>Chytridiomycetes</taxon>
        <taxon>Chytridiomycetes incertae sedis</taxon>
        <taxon>Blyttiomyces</taxon>
    </lineage>
</organism>
<dbReference type="Gene3D" id="3.50.50.60">
    <property type="entry name" value="FAD/NAD(P)-binding domain"/>
    <property type="match status" value="2"/>
</dbReference>
<dbReference type="PANTHER" id="PTHR43563:SF1">
    <property type="entry name" value="AMINE OXIDASE [FLAVIN-CONTAINING] B"/>
    <property type="match status" value="1"/>
</dbReference>
<dbReference type="GO" id="GO:0097621">
    <property type="term" value="F:monoamine oxidase activity"/>
    <property type="evidence" value="ECO:0007669"/>
    <property type="project" value="UniProtKB-EC"/>
</dbReference>
<name>A0A4P9VYP6_9FUNG</name>
<keyword evidence="3 6" id="KW-0560">Oxidoreductase</keyword>
<dbReference type="Proteomes" id="UP000269721">
    <property type="component" value="Unassembled WGS sequence"/>
</dbReference>
<evidence type="ECO:0000256" key="1">
    <source>
        <dbReference type="ARBA" id="ARBA00001974"/>
    </source>
</evidence>
<evidence type="ECO:0000256" key="4">
    <source>
        <dbReference type="ARBA" id="ARBA00048448"/>
    </source>
</evidence>
<comment type="catalytic activity">
    <reaction evidence="4">
        <text>a secondary aliphatic amine + O2 + H2O = a primary amine + an aldehyde + H2O2</text>
        <dbReference type="Rhea" id="RHEA:26414"/>
        <dbReference type="ChEBI" id="CHEBI:15377"/>
        <dbReference type="ChEBI" id="CHEBI:15379"/>
        <dbReference type="ChEBI" id="CHEBI:16240"/>
        <dbReference type="ChEBI" id="CHEBI:17478"/>
        <dbReference type="ChEBI" id="CHEBI:58855"/>
        <dbReference type="ChEBI" id="CHEBI:65296"/>
        <dbReference type="EC" id="1.4.3.4"/>
    </reaction>
</comment>
<evidence type="ECO:0000259" key="7">
    <source>
        <dbReference type="Pfam" id="PF01593"/>
    </source>
</evidence>
<dbReference type="Pfam" id="PF01593">
    <property type="entry name" value="Amino_oxidase"/>
    <property type="match status" value="1"/>
</dbReference>
<keyword evidence="6" id="KW-0274">FAD</keyword>
<dbReference type="EC" id="1.4.3.-" evidence="6"/>
<dbReference type="InterPro" id="IPR002937">
    <property type="entry name" value="Amino_oxidase"/>
</dbReference>
<dbReference type="AlphaFoldDB" id="A0A4P9VYP6"/>